<sequence>MDSDRQGADLHGEGAIGVGVESLGLRSGVDHLDALAGTLRERRCDADIASRVGVRSLRRYEGSEK</sequence>
<keyword evidence="2" id="KW-1185">Reference proteome</keyword>
<evidence type="ECO:0000313" key="1">
    <source>
        <dbReference type="EMBL" id="NAS20106.1"/>
    </source>
</evidence>
<gene>
    <name evidence="1" type="ORF">GT755_00230</name>
</gene>
<dbReference type="RefSeq" id="WP_161477656.1">
    <property type="nucleotide sequence ID" value="NZ_WXEW01000001.1"/>
</dbReference>
<evidence type="ECO:0000313" key="2">
    <source>
        <dbReference type="Proteomes" id="UP000479526"/>
    </source>
</evidence>
<protein>
    <submittedName>
        <fullName evidence="1">Uncharacterized protein</fullName>
    </submittedName>
</protein>
<proteinExistence type="predicted"/>
<name>A0A7C9IZR7_9ACTN</name>
<dbReference type="Proteomes" id="UP000479526">
    <property type="component" value="Unassembled WGS sequence"/>
</dbReference>
<accession>A0A7C9IZR7</accession>
<reference evidence="1 2" key="1">
    <citation type="submission" date="2020-01" db="EMBL/GenBank/DDBJ databases">
        <title>Herbidospora sp. NEAU-GS84 nov., a novel actinomycete isolated from soil.</title>
        <authorList>
            <person name="Han L."/>
        </authorList>
    </citation>
    <scope>NUCLEOTIDE SEQUENCE [LARGE SCALE GENOMIC DNA]</scope>
    <source>
        <strain evidence="1 2">NEAU-GS84</strain>
    </source>
</reference>
<organism evidence="1 2">
    <name type="scientific">Herbidospora solisilvae</name>
    <dbReference type="NCBI Taxonomy" id="2696284"/>
    <lineage>
        <taxon>Bacteria</taxon>
        <taxon>Bacillati</taxon>
        <taxon>Actinomycetota</taxon>
        <taxon>Actinomycetes</taxon>
        <taxon>Streptosporangiales</taxon>
        <taxon>Streptosporangiaceae</taxon>
        <taxon>Herbidospora</taxon>
    </lineage>
</organism>
<comment type="caution">
    <text evidence="1">The sequence shown here is derived from an EMBL/GenBank/DDBJ whole genome shotgun (WGS) entry which is preliminary data.</text>
</comment>
<dbReference type="EMBL" id="WXEW01000001">
    <property type="protein sequence ID" value="NAS20106.1"/>
    <property type="molecule type" value="Genomic_DNA"/>
</dbReference>
<dbReference type="AlphaFoldDB" id="A0A7C9IZR7"/>